<keyword evidence="3" id="KW-1185">Reference proteome</keyword>
<feature type="compositionally biased region" description="Basic and acidic residues" evidence="1">
    <location>
        <begin position="1"/>
        <end position="11"/>
    </location>
</feature>
<gene>
    <name evidence="2" type="ORF">FRUB_08869</name>
</gene>
<evidence type="ECO:0000313" key="3">
    <source>
        <dbReference type="Proteomes" id="UP000214646"/>
    </source>
</evidence>
<feature type="region of interest" description="Disordered" evidence="1">
    <location>
        <begin position="1"/>
        <end position="75"/>
    </location>
</feature>
<proteinExistence type="predicted"/>
<sequence>MAIADADHRDGPNTVSRSTTPRGGRSHVALGRRAGVETARARNVRGSDPAGHLGASLIGGGRHRSSECDGQDGEQ</sequence>
<evidence type="ECO:0000256" key="1">
    <source>
        <dbReference type="SAM" id="MobiDB-lite"/>
    </source>
</evidence>
<comment type="caution">
    <text evidence="2">The sequence shown here is derived from an EMBL/GenBank/DDBJ whole genome shotgun (WGS) entry which is preliminary data.</text>
</comment>
<dbReference type="AlphaFoldDB" id="A0A225DG26"/>
<reference evidence="3" key="1">
    <citation type="submission" date="2017-06" db="EMBL/GenBank/DDBJ databases">
        <title>Genome analysis of Fimbriiglobus ruber SP5, the first member of the order Planctomycetales with confirmed chitinolytic capability.</title>
        <authorList>
            <person name="Ravin N.V."/>
            <person name="Rakitin A.L."/>
            <person name="Ivanova A.A."/>
            <person name="Beletsky A.V."/>
            <person name="Kulichevskaya I.S."/>
            <person name="Mardanov A.V."/>
            <person name="Dedysh S.N."/>
        </authorList>
    </citation>
    <scope>NUCLEOTIDE SEQUENCE [LARGE SCALE GENOMIC DNA]</scope>
    <source>
        <strain evidence="3">SP5</strain>
    </source>
</reference>
<name>A0A225DG26_9BACT</name>
<protein>
    <submittedName>
        <fullName evidence="2">Uncharacterized protein</fullName>
    </submittedName>
</protein>
<evidence type="ECO:0000313" key="2">
    <source>
        <dbReference type="EMBL" id="OWK36306.1"/>
    </source>
</evidence>
<dbReference type="Proteomes" id="UP000214646">
    <property type="component" value="Unassembled WGS sequence"/>
</dbReference>
<accession>A0A225DG26</accession>
<organism evidence="2 3">
    <name type="scientific">Fimbriiglobus ruber</name>
    <dbReference type="NCBI Taxonomy" id="1908690"/>
    <lineage>
        <taxon>Bacteria</taxon>
        <taxon>Pseudomonadati</taxon>
        <taxon>Planctomycetota</taxon>
        <taxon>Planctomycetia</taxon>
        <taxon>Gemmatales</taxon>
        <taxon>Gemmataceae</taxon>
        <taxon>Fimbriiglobus</taxon>
    </lineage>
</organism>
<dbReference type="EMBL" id="NIDE01000017">
    <property type="protein sequence ID" value="OWK36306.1"/>
    <property type="molecule type" value="Genomic_DNA"/>
</dbReference>